<accession>A0A926NLY5</accession>
<feature type="domain" description="DUF3967" evidence="1">
    <location>
        <begin position="79"/>
        <end position="115"/>
    </location>
</feature>
<dbReference type="Proteomes" id="UP000626844">
    <property type="component" value="Unassembled WGS sequence"/>
</dbReference>
<dbReference type="AlphaFoldDB" id="A0A926NLY5"/>
<keyword evidence="3" id="KW-1185">Reference proteome</keyword>
<dbReference type="Pfam" id="PF13152">
    <property type="entry name" value="DUF3967"/>
    <property type="match status" value="1"/>
</dbReference>
<protein>
    <submittedName>
        <fullName evidence="2">DUF3967 domain-containing protein</fullName>
    </submittedName>
</protein>
<dbReference type="InterPro" id="IPR025052">
    <property type="entry name" value="DUF3967"/>
</dbReference>
<name>A0A926NLY5_9BACI</name>
<evidence type="ECO:0000313" key="2">
    <source>
        <dbReference type="EMBL" id="MBD1380457.1"/>
    </source>
</evidence>
<organism evidence="2 3">
    <name type="scientific">Metabacillus arenae</name>
    <dbReference type="NCBI Taxonomy" id="2771434"/>
    <lineage>
        <taxon>Bacteria</taxon>
        <taxon>Bacillati</taxon>
        <taxon>Bacillota</taxon>
        <taxon>Bacilli</taxon>
        <taxon>Bacillales</taxon>
        <taxon>Bacillaceae</taxon>
        <taxon>Metabacillus</taxon>
    </lineage>
</organism>
<proteinExistence type="predicted"/>
<dbReference type="RefSeq" id="WP_191158054.1">
    <property type="nucleotide sequence ID" value="NZ_JACXAI010000010.1"/>
</dbReference>
<reference evidence="2" key="1">
    <citation type="submission" date="2020-09" db="EMBL/GenBank/DDBJ databases">
        <title>A novel bacterium of genus Bacillus, isolated from South China Sea.</title>
        <authorList>
            <person name="Huang H."/>
            <person name="Mo K."/>
            <person name="Hu Y."/>
        </authorList>
    </citation>
    <scope>NUCLEOTIDE SEQUENCE</scope>
    <source>
        <strain evidence="2">IB182487</strain>
    </source>
</reference>
<evidence type="ECO:0000259" key="1">
    <source>
        <dbReference type="Pfam" id="PF13152"/>
    </source>
</evidence>
<sequence>MFPRNFDIEQPTARTTAVAQHQSENKVKQYALQLQMALEQMGKTMQVIDDQKVEIVKLRKHVTDVEKKQQDQQEYINNKLEKRDLKLVQSFRESQETKKLLLEVQEQIAAAQEEKKKGFFSRFFK</sequence>
<gene>
    <name evidence="2" type="ORF">IC621_09465</name>
</gene>
<dbReference type="EMBL" id="JACXAI010000010">
    <property type="protein sequence ID" value="MBD1380457.1"/>
    <property type="molecule type" value="Genomic_DNA"/>
</dbReference>
<comment type="caution">
    <text evidence="2">The sequence shown here is derived from an EMBL/GenBank/DDBJ whole genome shotgun (WGS) entry which is preliminary data.</text>
</comment>
<evidence type="ECO:0000313" key="3">
    <source>
        <dbReference type="Proteomes" id="UP000626844"/>
    </source>
</evidence>